<protein>
    <submittedName>
        <fullName evidence="1">Uncharacterized protein</fullName>
    </submittedName>
</protein>
<name>A0ACD1G8N7_9EURO</name>
<evidence type="ECO:0000313" key="2">
    <source>
        <dbReference type="Proteomes" id="UP000249057"/>
    </source>
</evidence>
<sequence>MIMCYDTMLCYVFERGGLMFTMMMLMMDCLVWLWFLVLDLDFVESSLGGTPTFFLILLCQTDFLGASAVVDAVQIAGGSFHLT</sequence>
<evidence type="ECO:0000313" key="1">
    <source>
        <dbReference type="EMBL" id="RAH45605.1"/>
    </source>
</evidence>
<reference evidence="1" key="1">
    <citation type="submission" date="2018-02" db="EMBL/GenBank/DDBJ databases">
        <title>The genomes of Aspergillus section Nigri reveals drivers in fungal speciation.</title>
        <authorList>
            <consortium name="DOE Joint Genome Institute"/>
            <person name="Vesth T.C."/>
            <person name="Nybo J."/>
            <person name="Theobald S."/>
            <person name="Brandl J."/>
            <person name="Frisvad J.C."/>
            <person name="Nielsen K.F."/>
            <person name="Lyhne E.K."/>
            <person name="Kogle M.E."/>
            <person name="Kuo A."/>
            <person name="Riley R."/>
            <person name="Clum A."/>
            <person name="Nolan M."/>
            <person name="Lipzen A."/>
            <person name="Salamov A."/>
            <person name="Henrissat B."/>
            <person name="Wiebenga A."/>
            <person name="De vries R.P."/>
            <person name="Grigoriev I.V."/>
            <person name="Mortensen U.H."/>
            <person name="Andersen M.R."/>
            <person name="Baker S.E."/>
        </authorList>
    </citation>
    <scope>NUCLEOTIDE SEQUENCE</scope>
    <source>
        <strain evidence="1">CBS 621.78</strain>
    </source>
</reference>
<keyword evidence="2" id="KW-1185">Reference proteome</keyword>
<proteinExistence type="predicted"/>
<gene>
    <name evidence="1" type="ORF">BO95DRAFT_136942</name>
</gene>
<organism evidence="1 2">
    <name type="scientific">Aspergillus brunneoviolaceus CBS 621.78</name>
    <dbReference type="NCBI Taxonomy" id="1450534"/>
    <lineage>
        <taxon>Eukaryota</taxon>
        <taxon>Fungi</taxon>
        <taxon>Dikarya</taxon>
        <taxon>Ascomycota</taxon>
        <taxon>Pezizomycotina</taxon>
        <taxon>Eurotiomycetes</taxon>
        <taxon>Eurotiomycetidae</taxon>
        <taxon>Eurotiales</taxon>
        <taxon>Aspergillaceae</taxon>
        <taxon>Aspergillus</taxon>
        <taxon>Aspergillus subgen. Circumdati</taxon>
    </lineage>
</organism>
<accession>A0ACD1G8N7</accession>
<dbReference type="Proteomes" id="UP000249057">
    <property type="component" value="Unassembled WGS sequence"/>
</dbReference>
<dbReference type="EMBL" id="KZ825344">
    <property type="protein sequence ID" value="RAH45605.1"/>
    <property type="molecule type" value="Genomic_DNA"/>
</dbReference>